<feature type="site" description="Interacts with tRNA" evidence="9">
    <location>
        <position position="198"/>
    </location>
</feature>
<dbReference type="InterPro" id="IPR013785">
    <property type="entry name" value="Aldolase_TIM"/>
</dbReference>
<comment type="similarity">
    <text evidence="9">Belongs to the Dus family. DusA subfamily.</text>
</comment>
<dbReference type="CDD" id="cd02801">
    <property type="entry name" value="DUS_like_FMN"/>
    <property type="match status" value="1"/>
</dbReference>
<dbReference type="InterPro" id="IPR004653">
    <property type="entry name" value="DusA"/>
</dbReference>
<accession>A0ABR8Q204</accession>
<dbReference type="PIRSF" id="PIRSF006621">
    <property type="entry name" value="Dus"/>
    <property type="match status" value="1"/>
</dbReference>
<dbReference type="SUPFAM" id="SSF51395">
    <property type="entry name" value="FMN-linked oxidoreductases"/>
    <property type="match status" value="1"/>
</dbReference>
<feature type="binding site" evidence="9">
    <location>
        <position position="70"/>
    </location>
    <ligand>
        <name>FMN</name>
        <dbReference type="ChEBI" id="CHEBI:58210"/>
    </ligand>
</feature>
<dbReference type="HAMAP" id="MF_02041">
    <property type="entry name" value="DusA_subfam"/>
    <property type="match status" value="1"/>
</dbReference>
<name>A0ABR8Q204_9CLOT</name>
<feature type="domain" description="DUS-like FMN-binding" evidence="11">
    <location>
        <begin position="15"/>
        <end position="329"/>
    </location>
</feature>
<evidence type="ECO:0000256" key="5">
    <source>
        <dbReference type="ARBA" id="ARBA00022694"/>
    </source>
</evidence>
<keyword evidence="8 9" id="KW-0560">Oxidoreductase</keyword>
<dbReference type="InterPro" id="IPR001269">
    <property type="entry name" value="DUS_fam"/>
</dbReference>
<evidence type="ECO:0000256" key="2">
    <source>
        <dbReference type="ARBA" id="ARBA00022555"/>
    </source>
</evidence>
<dbReference type="Gene3D" id="3.20.20.70">
    <property type="entry name" value="Aldolase class I"/>
    <property type="match status" value="1"/>
</dbReference>
<comment type="catalytic activity">
    <reaction evidence="9">
        <text>5,6-dihydrouridine(20) in tRNA + NADP(+) = uridine(20) in tRNA + NADPH + H(+)</text>
        <dbReference type="Rhea" id="RHEA:53336"/>
        <dbReference type="Rhea" id="RHEA-COMP:13533"/>
        <dbReference type="Rhea" id="RHEA-COMP:13534"/>
        <dbReference type="ChEBI" id="CHEBI:15378"/>
        <dbReference type="ChEBI" id="CHEBI:57783"/>
        <dbReference type="ChEBI" id="CHEBI:58349"/>
        <dbReference type="ChEBI" id="CHEBI:65315"/>
        <dbReference type="ChEBI" id="CHEBI:74443"/>
        <dbReference type="EC" id="1.3.1.91"/>
    </reaction>
</comment>
<evidence type="ECO:0000256" key="9">
    <source>
        <dbReference type="HAMAP-Rule" id="MF_02041"/>
    </source>
</evidence>
<dbReference type="Proteomes" id="UP000640335">
    <property type="component" value="Unassembled WGS sequence"/>
</dbReference>
<dbReference type="Gene3D" id="1.20.120.1460">
    <property type="match status" value="1"/>
</dbReference>
<comment type="function">
    <text evidence="9">Catalyzes the synthesis of 5,6-dihydrouridine (D), a modified base found in the D-loop of most tRNAs, via the reduction of the C5-C6 double bond in target uridines. Specifically modifies U20 and U20a in tRNAs.</text>
</comment>
<feature type="binding site" evidence="9">
    <location>
        <position position="139"/>
    </location>
    <ligand>
        <name>FMN</name>
        <dbReference type="ChEBI" id="CHEBI:58210"/>
    </ligand>
</feature>
<keyword evidence="13" id="KW-1185">Reference proteome</keyword>
<dbReference type="PANTHER" id="PTHR42907">
    <property type="entry name" value="FMN-LINKED OXIDOREDUCTASES SUPERFAMILY PROTEIN"/>
    <property type="match status" value="1"/>
</dbReference>
<comment type="similarity">
    <text evidence="10">Belongs to the dus family.</text>
</comment>
<sequence>MEKYFSNVETPKVSIAPMVDKTHRHFRYFSRILTKDALLYTEMITAQSIIHGDRDKILSFRKEEGPVALQIAASNPEDAYKAVKLSNDYGYSEINLNCGCPSDRVSGNLMGAALMSSKDLVYEILCAMKEATNKPITIKHRIGIDGTGVLDNTSNKIIMEGYNDLLDFLNTISKAKPDRYTIHARSAILKGLSPKDNREIPPLDYNMVYNLKKEFDYLNIEINGGFKTIESIKDALTKVDGVMIGRAAYEDCYLLANFYKLYNGNENIKPISRGDAIKAYIPYIIEELENGNSVHSLVSPLHSLFQGQKGSKKYKQLLSSSNVKKDSILDILNTILETMPEDILWN</sequence>
<dbReference type="Pfam" id="PF01207">
    <property type="entry name" value="Dus"/>
    <property type="match status" value="1"/>
</dbReference>
<evidence type="ECO:0000256" key="6">
    <source>
        <dbReference type="ARBA" id="ARBA00022857"/>
    </source>
</evidence>
<feature type="binding site" evidence="9">
    <location>
        <position position="183"/>
    </location>
    <ligand>
        <name>FMN</name>
        <dbReference type="ChEBI" id="CHEBI:58210"/>
    </ligand>
</feature>
<dbReference type="RefSeq" id="WP_191749018.1">
    <property type="nucleotide sequence ID" value="NZ_JACSQZ010000011.1"/>
</dbReference>
<feature type="binding site" evidence="9">
    <location>
        <begin position="245"/>
        <end position="246"/>
    </location>
    <ligand>
        <name>FMN</name>
        <dbReference type="ChEBI" id="CHEBI:58210"/>
    </ligand>
</feature>
<feature type="site" description="Interacts with tRNA; defines subfamily-specific binding signature" evidence="9">
    <location>
        <position position="195"/>
    </location>
</feature>
<comment type="catalytic activity">
    <reaction evidence="9">
        <text>5,6-dihydrouridine(20a) in tRNA + NAD(+) = uridine(20a) in tRNA + NADH + H(+)</text>
        <dbReference type="Rhea" id="RHEA:53348"/>
        <dbReference type="Rhea" id="RHEA-COMP:13535"/>
        <dbReference type="Rhea" id="RHEA-COMP:13536"/>
        <dbReference type="ChEBI" id="CHEBI:15378"/>
        <dbReference type="ChEBI" id="CHEBI:57540"/>
        <dbReference type="ChEBI" id="CHEBI:57945"/>
        <dbReference type="ChEBI" id="CHEBI:65315"/>
        <dbReference type="ChEBI" id="CHEBI:74443"/>
    </reaction>
</comment>
<feature type="site" description="Interacts with tRNA" evidence="9">
    <location>
        <position position="97"/>
    </location>
</feature>
<feature type="active site" description="Proton donor" evidence="9">
    <location>
        <position position="100"/>
    </location>
</feature>
<dbReference type="PANTHER" id="PTHR42907:SF1">
    <property type="entry name" value="FMN-LINKED OXIDOREDUCTASES SUPERFAMILY PROTEIN"/>
    <property type="match status" value="1"/>
</dbReference>
<feature type="binding site" evidence="9">
    <location>
        <begin position="223"/>
        <end position="225"/>
    </location>
    <ligand>
        <name>FMN</name>
        <dbReference type="ChEBI" id="CHEBI:58210"/>
    </ligand>
</feature>
<evidence type="ECO:0000256" key="3">
    <source>
        <dbReference type="ARBA" id="ARBA00022630"/>
    </source>
</evidence>
<evidence type="ECO:0000256" key="7">
    <source>
        <dbReference type="ARBA" id="ARBA00022884"/>
    </source>
</evidence>
<protein>
    <recommendedName>
        <fullName evidence="9">tRNA-dihydrouridine(20/20a) synthase</fullName>
        <ecNumber evidence="9">1.3.1.91</ecNumber>
    </recommendedName>
    <alternativeName>
        <fullName evidence="9">DusA-like U20-specific dihydrouridine synthase</fullName>
        <shortName evidence="9">U20-specific Dus</shortName>
    </alternativeName>
</protein>
<comment type="caution">
    <text evidence="12">The sequence shown here is derived from an EMBL/GenBank/DDBJ whole genome shotgun (WGS) entry which is preliminary data.</text>
</comment>
<comment type="catalytic activity">
    <reaction evidence="9">
        <text>5,6-dihydrouridine(20a) in tRNA + NADP(+) = uridine(20a) in tRNA + NADPH + H(+)</text>
        <dbReference type="Rhea" id="RHEA:53344"/>
        <dbReference type="Rhea" id="RHEA-COMP:13535"/>
        <dbReference type="Rhea" id="RHEA-COMP:13536"/>
        <dbReference type="ChEBI" id="CHEBI:15378"/>
        <dbReference type="ChEBI" id="CHEBI:57783"/>
        <dbReference type="ChEBI" id="CHEBI:58349"/>
        <dbReference type="ChEBI" id="CHEBI:65315"/>
        <dbReference type="ChEBI" id="CHEBI:74443"/>
    </reaction>
</comment>
<gene>
    <name evidence="12" type="primary">dusA</name>
    <name evidence="12" type="ORF">H9660_04620</name>
</gene>
<evidence type="ECO:0000256" key="4">
    <source>
        <dbReference type="ARBA" id="ARBA00022643"/>
    </source>
</evidence>
<comment type="caution">
    <text evidence="9">Lacks conserved residue(s) required for the propagation of feature annotation.</text>
</comment>
<evidence type="ECO:0000256" key="1">
    <source>
        <dbReference type="ARBA" id="ARBA00001917"/>
    </source>
</evidence>
<keyword evidence="7 9" id="KW-0694">RNA-binding</keyword>
<dbReference type="InterPro" id="IPR018517">
    <property type="entry name" value="tRNA_hU_synthase_CS"/>
</dbReference>
<reference evidence="12 13" key="1">
    <citation type="submission" date="2020-08" db="EMBL/GenBank/DDBJ databases">
        <title>A Genomic Blueprint of the Chicken Gut Microbiome.</title>
        <authorList>
            <person name="Gilroy R."/>
            <person name="Ravi A."/>
            <person name="Getino M."/>
            <person name="Pursley I."/>
            <person name="Horton D.L."/>
            <person name="Alikhan N.-F."/>
            <person name="Baker D."/>
            <person name="Gharbi K."/>
            <person name="Hall N."/>
            <person name="Watson M."/>
            <person name="Adriaenssens E.M."/>
            <person name="Foster-Nyarko E."/>
            <person name="Jarju S."/>
            <person name="Secka A."/>
            <person name="Antonio M."/>
            <person name="Oren A."/>
            <person name="Chaudhuri R."/>
            <person name="La Ragione R.M."/>
            <person name="Hildebrand F."/>
            <person name="Pallen M.J."/>
        </authorList>
    </citation>
    <scope>NUCLEOTIDE SEQUENCE [LARGE SCALE GENOMIC DNA]</scope>
    <source>
        <strain evidence="12 13">Sa3CUN1</strain>
    </source>
</reference>
<evidence type="ECO:0000313" key="12">
    <source>
        <dbReference type="EMBL" id="MBD7914422.1"/>
    </source>
</evidence>
<evidence type="ECO:0000313" key="13">
    <source>
        <dbReference type="Proteomes" id="UP000640335"/>
    </source>
</evidence>
<dbReference type="PROSITE" id="PS01136">
    <property type="entry name" value="UPF0034"/>
    <property type="match status" value="1"/>
</dbReference>
<organism evidence="12 13">
    <name type="scientific">Clostridium gallinarum</name>
    <dbReference type="NCBI Taxonomy" id="2762246"/>
    <lineage>
        <taxon>Bacteria</taxon>
        <taxon>Bacillati</taxon>
        <taxon>Bacillota</taxon>
        <taxon>Clostridia</taxon>
        <taxon>Eubacteriales</taxon>
        <taxon>Clostridiaceae</taxon>
        <taxon>Clostridium</taxon>
    </lineage>
</organism>
<proteinExistence type="inferred from homology"/>
<dbReference type="InterPro" id="IPR035587">
    <property type="entry name" value="DUS-like_FMN-bd"/>
</dbReference>
<keyword evidence="3 9" id="KW-0285">Flavoprotein</keyword>
<dbReference type="GO" id="GO:0102264">
    <property type="term" value="F:tRNA-dihydrouridine20 synthase activity"/>
    <property type="evidence" value="ECO:0007669"/>
    <property type="project" value="UniProtKB-EC"/>
</dbReference>
<comment type="cofactor">
    <cofactor evidence="1 9 10">
        <name>FMN</name>
        <dbReference type="ChEBI" id="CHEBI:58210"/>
    </cofactor>
</comment>
<dbReference type="EMBL" id="JACSQZ010000011">
    <property type="protein sequence ID" value="MBD7914422.1"/>
    <property type="molecule type" value="Genomic_DNA"/>
</dbReference>
<keyword evidence="5 9" id="KW-0819">tRNA processing</keyword>
<keyword evidence="2 9" id="KW-0820">tRNA-binding</keyword>
<feature type="binding site" evidence="9">
    <location>
        <begin position="17"/>
        <end position="19"/>
    </location>
    <ligand>
        <name>FMN</name>
        <dbReference type="ChEBI" id="CHEBI:58210"/>
    </ligand>
</feature>
<comment type="catalytic activity">
    <reaction evidence="9">
        <text>5,6-dihydrouridine(20) in tRNA + NAD(+) = uridine(20) in tRNA + NADH + H(+)</text>
        <dbReference type="Rhea" id="RHEA:53340"/>
        <dbReference type="Rhea" id="RHEA-COMP:13533"/>
        <dbReference type="Rhea" id="RHEA-COMP:13534"/>
        <dbReference type="ChEBI" id="CHEBI:15378"/>
        <dbReference type="ChEBI" id="CHEBI:57540"/>
        <dbReference type="ChEBI" id="CHEBI:57945"/>
        <dbReference type="ChEBI" id="CHEBI:65315"/>
        <dbReference type="ChEBI" id="CHEBI:74443"/>
        <dbReference type="EC" id="1.3.1.91"/>
    </reaction>
</comment>
<dbReference type="EC" id="1.3.1.91" evidence="9"/>
<dbReference type="NCBIfam" id="NF008774">
    <property type="entry name" value="PRK11815.1"/>
    <property type="match status" value="1"/>
</dbReference>
<keyword evidence="6 9" id="KW-0521">NADP</keyword>
<evidence type="ECO:0000256" key="10">
    <source>
        <dbReference type="PIRNR" id="PIRNR006621"/>
    </source>
</evidence>
<evidence type="ECO:0000256" key="8">
    <source>
        <dbReference type="ARBA" id="ARBA00023002"/>
    </source>
</evidence>
<keyword evidence="4 9" id="KW-0288">FMN</keyword>
<evidence type="ECO:0000259" key="11">
    <source>
        <dbReference type="Pfam" id="PF01207"/>
    </source>
</evidence>